<evidence type="ECO:0000256" key="1">
    <source>
        <dbReference type="PROSITE-ProRule" id="PRU00339"/>
    </source>
</evidence>
<dbReference type="SMART" id="SM00028">
    <property type="entry name" value="TPR"/>
    <property type="match status" value="1"/>
</dbReference>
<organism evidence="2 3">
    <name type="scientific">Diaphorina citri</name>
    <name type="common">Asian citrus psyllid</name>
    <dbReference type="NCBI Taxonomy" id="121845"/>
    <lineage>
        <taxon>Eukaryota</taxon>
        <taxon>Metazoa</taxon>
        <taxon>Ecdysozoa</taxon>
        <taxon>Arthropoda</taxon>
        <taxon>Hexapoda</taxon>
        <taxon>Insecta</taxon>
        <taxon>Pterygota</taxon>
        <taxon>Neoptera</taxon>
        <taxon>Paraneoptera</taxon>
        <taxon>Hemiptera</taxon>
        <taxon>Sternorrhyncha</taxon>
        <taxon>Psylloidea</taxon>
        <taxon>Psyllidae</taxon>
        <taxon>Diaphorininae</taxon>
        <taxon>Diaphorina</taxon>
    </lineage>
</organism>
<sequence>MYKRAVSLRPNDSRSHSNLGAMLHLNGRYVEAAKSYEEALRIEPGESTTLSNLKKLHKVMSRS</sequence>
<gene>
    <name evidence="3" type="primary">LOC103513665</name>
    <name evidence="4" type="synonym">LOC113465312</name>
</gene>
<dbReference type="Proteomes" id="UP000079169">
    <property type="component" value="Unplaced"/>
</dbReference>
<dbReference type="Gene3D" id="1.25.40.10">
    <property type="entry name" value="Tetratricopeptide repeat domain"/>
    <property type="match status" value="1"/>
</dbReference>
<dbReference type="GeneID" id="103513665"/>
<dbReference type="InterPro" id="IPR011990">
    <property type="entry name" value="TPR-like_helical_dom_sf"/>
</dbReference>
<feature type="repeat" description="TPR" evidence="1">
    <location>
        <begin position="13"/>
        <end position="46"/>
    </location>
</feature>
<dbReference type="PANTHER" id="PTHR44216:SF3">
    <property type="entry name" value="PROTEIN O-MANNOSYL-TRANSFERASE TMTC2"/>
    <property type="match status" value="1"/>
</dbReference>
<dbReference type="InterPro" id="IPR052384">
    <property type="entry name" value="TMTC_O-mannosyltransferase"/>
</dbReference>
<dbReference type="GO" id="GO:0000030">
    <property type="term" value="F:mannosyltransferase activity"/>
    <property type="evidence" value="ECO:0007669"/>
    <property type="project" value="TreeGrafter"/>
</dbReference>
<dbReference type="PANTHER" id="PTHR44216">
    <property type="entry name" value="PROTEIN O-MANNOSYL-TRANSFERASE TMTC2"/>
    <property type="match status" value="1"/>
</dbReference>
<name>A0A3Q0J6X8_DIACI</name>
<dbReference type="SUPFAM" id="SSF48452">
    <property type="entry name" value="TPR-like"/>
    <property type="match status" value="1"/>
</dbReference>
<evidence type="ECO:0000313" key="2">
    <source>
        <dbReference type="Proteomes" id="UP000079169"/>
    </source>
</evidence>
<dbReference type="InterPro" id="IPR019734">
    <property type="entry name" value="TPR_rpt"/>
</dbReference>
<evidence type="ECO:0000313" key="3">
    <source>
        <dbReference type="RefSeq" id="XP_026682465.1"/>
    </source>
</evidence>
<keyword evidence="1" id="KW-0802">TPR repeat</keyword>
<dbReference type="Pfam" id="PF00515">
    <property type="entry name" value="TPR_1"/>
    <property type="match status" value="1"/>
</dbReference>
<dbReference type="RefSeq" id="XP_026682469.1">
    <property type="nucleotide sequence ID" value="XM_026826668.1"/>
</dbReference>
<dbReference type="PaxDb" id="121845-A0A3Q0J6X8"/>
<dbReference type="GO" id="GO:0005789">
    <property type="term" value="C:endoplasmic reticulum membrane"/>
    <property type="evidence" value="ECO:0007669"/>
    <property type="project" value="TreeGrafter"/>
</dbReference>
<dbReference type="RefSeq" id="XP_026682465.1">
    <property type="nucleotide sequence ID" value="XM_026826664.1"/>
</dbReference>
<dbReference type="KEGG" id="dci:103513665"/>
<evidence type="ECO:0000313" key="4">
    <source>
        <dbReference type="RefSeq" id="XP_026682469.1"/>
    </source>
</evidence>
<dbReference type="STRING" id="121845.A0A3Q0J6X8"/>
<dbReference type="GO" id="GO:0035269">
    <property type="term" value="P:protein O-linked glycosylation via mannose"/>
    <property type="evidence" value="ECO:0007669"/>
    <property type="project" value="TreeGrafter"/>
</dbReference>
<keyword evidence="2" id="KW-1185">Reference proteome</keyword>
<dbReference type="PROSITE" id="PS50005">
    <property type="entry name" value="TPR"/>
    <property type="match status" value="1"/>
</dbReference>
<dbReference type="PROSITE" id="PS50293">
    <property type="entry name" value="TPR_REGION"/>
    <property type="match status" value="1"/>
</dbReference>
<accession>A0A3Q0J6X8</accession>
<protein>
    <submittedName>
        <fullName evidence="3 4">Transmembrane and TPR repeat-containing protein CG4341-like</fullName>
    </submittedName>
</protein>
<dbReference type="KEGG" id="dci:113465312"/>
<dbReference type="AlphaFoldDB" id="A0A3Q0J6X8"/>
<proteinExistence type="predicted"/>
<reference evidence="3 4" key="1">
    <citation type="submission" date="2025-04" db="UniProtKB">
        <authorList>
            <consortium name="RefSeq"/>
        </authorList>
    </citation>
    <scope>IDENTIFICATION</scope>
</reference>